<gene>
    <name evidence="2" type="ORF">LT85_p004</name>
</gene>
<dbReference type="AlphaFoldDB" id="A0A0A1FHC8"/>
<sequence>MFKNREDLYDSKFVAADRNRHASNYSKGYLDVTETCVLGSVLRRNYYFLFLWWGALILLGNKMKKFQNDLKRSVELEVINDALQLIRQGRRDKLTQEERVGFVRILESTMQSQVKNQMPSAYEMAAMSAARSFVYNDSRDALNPFKNESLRGVYKSEKAFMEKGNFVLLAEKGGQYNGTITSVDDKYVVQLVKINGRERNVQHERIALSSLNRDLLRAGENVEIRYPANRVGIVKEFGSKEAQGKIDKGIEPKSFGR</sequence>
<dbReference type="HOGENOM" id="CLU_1080568_0_0_4"/>
<evidence type="ECO:0000313" key="3">
    <source>
        <dbReference type="Proteomes" id="UP000030302"/>
    </source>
</evidence>
<geneLocation type="plasmid" evidence="2 3">
    <name>unnamed</name>
</geneLocation>
<dbReference type="RefSeq" id="WP_052135602.1">
    <property type="nucleotide sequence ID" value="NZ_CP009963.1"/>
</dbReference>
<organism evidence="2 3">
    <name type="scientific">Collimonas arenae</name>
    <dbReference type="NCBI Taxonomy" id="279058"/>
    <lineage>
        <taxon>Bacteria</taxon>
        <taxon>Pseudomonadati</taxon>
        <taxon>Pseudomonadota</taxon>
        <taxon>Betaproteobacteria</taxon>
        <taxon>Burkholderiales</taxon>
        <taxon>Oxalobacteraceae</taxon>
        <taxon>Collimonas</taxon>
    </lineage>
</organism>
<evidence type="ECO:0000259" key="1">
    <source>
        <dbReference type="Pfam" id="PF18790"/>
    </source>
</evidence>
<dbReference type="InterPro" id="IPR040782">
    <property type="entry name" value="KfrB"/>
</dbReference>
<dbReference type="Proteomes" id="UP000030302">
    <property type="component" value="Plasmid unnamed"/>
</dbReference>
<protein>
    <recommendedName>
        <fullName evidence="1">KfrB domain-containing protein</fullName>
    </recommendedName>
</protein>
<keyword evidence="3" id="KW-1185">Reference proteome</keyword>
<name>A0A0A1FHC8_9BURK</name>
<reference evidence="3" key="1">
    <citation type="journal article" date="2014" name="Soil Biol. Biochem.">
        <title>Structure and function of bacterial communities in ageing soils: Insights from the Mendocino ecological staircase.</title>
        <authorList>
            <person name="Uroz S."/>
            <person name="Tech J.J."/>
            <person name="Sawaya N.A."/>
            <person name="Frey-Klett P."/>
            <person name="Leveau J.H.J."/>
        </authorList>
    </citation>
    <scope>NUCLEOTIDE SEQUENCE [LARGE SCALE GENOMIC DNA]</scope>
    <source>
        <strain evidence="3">Cal35</strain>
        <plasmid evidence="3">unnamed</plasmid>
    </source>
</reference>
<dbReference type="Pfam" id="PF18790">
    <property type="entry name" value="KfrB"/>
    <property type="match status" value="1"/>
</dbReference>
<dbReference type="KEGG" id="care:LT85_p004"/>
<accession>A0A0A1FHC8</accession>
<keyword evidence="2" id="KW-0614">Plasmid</keyword>
<dbReference type="EMBL" id="CP009963">
    <property type="protein sequence ID" value="AIY44183.1"/>
    <property type="molecule type" value="Genomic_DNA"/>
</dbReference>
<feature type="domain" description="KfrB" evidence="1">
    <location>
        <begin position="175"/>
        <end position="234"/>
    </location>
</feature>
<proteinExistence type="predicted"/>
<evidence type="ECO:0000313" key="2">
    <source>
        <dbReference type="EMBL" id="AIY44183.1"/>
    </source>
</evidence>